<protein>
    <submittedName>
        <fullName evidence="2">Uncharacterized protein</fullName>
    </submittedName>
</protein>
<reference evidence="2" key="2">
    <citation type="submission" date="2019-10" db="EMBL/GenBank/DDBJ databases">
        <authorList>
            <consortium name="NCBI Genome Project"/>
        </authorList>
    </citation>
    <scope>NUCLEOTIDE SEQUENCE</scope>
    <source>
        <strain evidence="2">NI907</strain>
    </source>
</reference>
<dbReference type="KEGG" id="pgri:PgNI_07386"/>
<gene>
    <name evidence="2" type="ORF">PgNI_07386</name>
</gene>
<reference evidence="2" key="3">
    <citation type="submission" date="2025-08" db="UniProtKB">
        <authorList>
            <consortium name="RefSeq"/>
        </authorList>
    </citation>
    <scope>IDENTIFICATION</scope>
    <source>
        <strain evidence="2">NI907</strain>
    </source>
</reference>
<proteinExistence type="predicted"/>
<dbReference type="GeneID" id="41962308"/>
<evidence type="ECO:0000313" key="2">
    <source>
        <dbReference type="RefSeq" id="XP_030981627.1"/>
    </source>
</evidence>
<dbReference type="RefSeq" id="XP_030981627.1">
    <property type="nucleotide sequence ID" value="XM_031127399.1"/>
</dbReference>
<dbReference type="AlphaFoldDB" id="A0A6P8B362"/>
<sequence>MVFSLHGGRLHSAQWINARPSFLLPSITLPASASSCGFCTLHSCLIQTLLRYLRYPSTEERNNHRKRDEKEKAHYETFQCPVNKETDSCVTDRCVTWRCFIPSPSQYRLAVVCFTLSFLQDANHLMHLLWSTYFFFFFNPTTVYYSTQRQVCSRYGLGKSELLPASCRVSAIQTHVFGVCTNQHFWDLNGNN</sequence>
<reference evidence="2" key="1">
    <citation type="journal article" date="2019" name="Mol. Biol. Evol.">
        <title>Blast fungal genomes show frequent chromosomal changes, gene gains and losses, and effector gene turnover.</title>
        <authorList>
            <person name="Gomez Luciano L.B."/>
            <person name="Jason Tsai I."/>
            <person name="Chuma I."/>
            <person name="Tosa Y."/>
            <person name="Chen Y.H."/>
            <person name="Li J.Y."/>
            <person name="Li M.Y."/>
            <person name="Jade Lu M.Y."/>
            <person name="Nakayashiki H."/>
            <person name="Li W.H."/>
        </authorList>
    </citation>
    <scope>NUCLEOTIDE SEQUENCE</scope>
    <source>
        <strain evidence="2">NI907</strain>
    </source>
</reference>
<evidence type="ECO:0000313" key="1">
    <source>
        <dbReference type="Proteomes" id="UP000515153"/>
    </source>
</evidence>
<name>A0A6P8B362_PYRGI</name>
<dbReference type="Proteomes" id="UP000515153">
    <property type="component" value="Unplaced"/>
</dbReference>
<keyword evidence="1" id="KW-1185">Reference proteome</keyword>
<accession>A0A6P8B362</accession>
<organism evidence="1 2">
    <name type="scientific">Pyricularia grisea</name>
    <name type="common">Crabgrass-specific blast fungus</name>
    <name type="synonym">Magnaporthe grisea</name>
    <dbReference type="NCBI Taxonomy" id="148305"/>
    <lineage>
        <taxon>Eukaryota</taxon>
        <taxon>Fungi</taxon>
        <taxon>Dikarya</taxon>
        <taxon>Ascomycota</taxon>
        <taxon>Pezizomycotina</taxon>
        <taxon>Sordariomycetes</taxon>
        <taxon>Sordariomycetidae</taxon>
        <taxon>Magnaporthales</taxon>
        <taxon>Pyriculariaceae</taxon>
        <taxon>Pyricularia</taxon>
    </lineage>
</organism>